<evidence type="ECO:0000256" key="1">
    <source>
        <dbReference type="ARBA" id="ARBA00004429"/>
    </source>
</evidence>
<dbReference type="AlphaFoldDB" id="A0A133KPQ6"/>
<dbReference type="PANTHER" id="PTHR42798">
    <property type="entry name" value="LIPOPROTEIN-RELEASING SYSTEM ATP-BINDING PROTEIN LOLD"/>
    <property type="match status" value="1"/>
</dbReference>
<dbReference type="SUPFAM" id="SSF52540">
    <property type="entry name" value="P-loop containing nucleoside triphosphate hydrolases"/>
    <property type="match status" value="1"/>
</dbReference>
<evidence type="ECO:0000256" key="4">
    <source>
        <dbReference type="ARBA" id="ARBA00022692"/>
    </source>
</evidence>
<dbReference type="GO" id="GO:0016887">
    <property type="term" value="F:ATP hydrolysis activity"/>
    <property type="evidence" value="ECO:0007669"/>
    <property type="project" value="InterPro"/>
</dbReference>
<keyword evidence="4 11" id="KW-0812">Transmembrane</keyword>
<evidence type="ECO:0000313" key="13">
    <source>
        <dbReference type="EMBL" id="KWZ81497.1"/>
    </source>
</evidence>
<comment type="caution">
    <text evidence="13">The sequence shown here is derived from an EMBL/GenBank/DDBJ whole genome shotgun (WGS) entry which is preliminary data.</text>
</comment>
<sequence length="975" mass="104616">MLAVNHEALGERVGYSGVISQIMETYDEPPMGNKGSIVLQIKSISKQYKTGDFVQKALDDVSLNLRDSEFVAILGPSGSGKTTLLNIIGGLDRYDSGDLIINGVSTKRYKDRDWNSYRNHTIGFVFQSYNLIPHQTILSNVELALTISGVSRTERRERARKALEQVGLGDHINKKPNQLSGGQMQRVAIARALVNDPDIVLADEPTGALDSDTSVQIMNLLKEVAKDRLVVMVTHNPELAEQYATRTVQLRDGVIRSDSDPYEVEEGASEAPVHKRLGKASMSLATSIALSFNNLRTKKGRTLLTSFAGSIGIIGIALILSVSTGVNAYIDSIQRDTMTAYPITIDSQTFDMTSIMGAQAGGKETGGKSAKNDGIYPDDRSIKQTSSLTSSITKNNLADFKKYLDDPNSEVRQYVGETGIQYTYDVKFSVFSHDPDGTLVTANGVTIGAKSDSTSNAARMSSMGQSSSMSDMTSMQMTVLTGKTDTSASPNSFHEIMPGAKDDQLISKVITDNYRVVKGAWPTGKDQVVLVLDDDNKVPLTTLYELGLLKASDYTDMMNKLNDGETVKTPTGKIDYATAMGQKLAMIPAADQYVKDADGDYTYIGDDADAIAERFDSAEQLKIVGVVKPIKDASATPLATGIGYTRALTDELIDHANSSAIVTDQEKDKTRDVLNGLAFSPLDDAAKAADAKTYVASLGVSDKANMAKAVMQSQSAQSAQPGQPGQAGQSAAGGQRTAAMSEQRLADSFDQYIATASQDVLVKIYDQYVSTGTYDDNLAAFGVVSRDAPSTINIYTDSFEDKDHVSKAITDYNKTVPKADKIVYTDYVGLMMSSVTTIINVISYVLIAFVSVSLVVSSIMIGIITYISVLERTKEIGILRAMGASKRNVSQVFNAETGLIGLCAGLIGIGVTLLLLIPGNQVLHHFIGTNDVNAALPVAGAVILVVLSMVLTLIGGLIPSRKAAKQDPATALRTE</sequence>
<keyword evidence="8 11" id="KW-0472">Membrane</keyword>
<dbReference type="PATRIC" id="fig|1681.53.peg.949"/>
<dbReference type="EMBL" id="LRPO01000029">
    <property type="protein sequence ID" value="KWZ81497.1"/>
    <property type="molecule type" value="Genomic_DNA"/>
</dbReference>
<dbReference type="GO" id="GO:0005886">
    <property type="term" value="C:plasma membrane"/>
    <property type="evidence" value="ECO:0007669"/>
    <property type="project" value="UniProtKB-SubCell"/>
</dbReference>
<dbReference type="GO" id="GO:0022857">
    <property type="term" value="F:transmembrane transporter activity"/>
    <property type="evidence" value="ECO:0007669"/>
    <property type="project" value="UniProtKB-ARBA"/>
</dbReference>
<gene>
    <name evidence="13" type="ORF">HMPREF3196_00961</name>
</gene>
<feature type="transmembrane region" description="Helical" evidence="11">
    <location>
        <begin position="841"/>
        <end position="870"/>
    </location>
</feature>
<dbReference type="InterPro" id="IPR027417">
    <property type="entry name" value="P-loop_NTPase"/>
</dbReference>
<accession>A0A133KPQ6</accession>
<evidence type="ECO:0000256" key="5">
    <source>
        <dbReference type="ARBA" id="ARBA00022741"/>
    </source>
</evidence>
<dbReference type="Gene3D" id="3.40.50.300">
    <property type="entry name" value="P-loop containing nucleotide triphosphate hydrolases"/>
    <property type="match status" value="1"/>
</dbReference>
<name>A0A133KPQ6_BIFBI</name>
<dbReference type="InterPro" id="IPR017871">
    <property type="entry name" value="ABC_transporter-like_CS"/>
</dbReference>
<organism evidence="13 14">
    <name type="scientific">Bifidobacterium bifidum</name>
    <dbReference type="NCBI Taxonomy" id="1681"/>
    <lineage>
        <taxon>Bacteria</taxon>
        <taxon>Bacillati</taxon>
        <taxon>Actinomycetota</taxon>
        <taxon>Actinomycetes</taxon>
        <taxon>Bifidobacteriales</taxon>
        <taxon>Bifidobacteriaceae</taxon>
        <taxon>Bifidobacterium</taxon>
    </lineage>
</organism>
<evidence type="ECO:0000256" key="3">
    <source>
        <dbReference type="ARBA" id="ARBA00022475"/>
    </source>
</evidence>
<evidence type="ECO:0000256" key="7">
    <source>
        <dbReference type="ARBA" id="ARBA00022989"/>
    </source>
</evidence>
<dbReference type="SMART" id="SM00382">
    <property type="entry name" value="AAA"/>
    <property type="match status" value="1"/>
</dbReference>
<keyword evidence="6 13" id="KW-0067">ATP-binding</keyword>
<keyword evidence="3" id="KW-1003">Cell membrane</keyword>
<feature type="transmembrane region" description="Helical" evidence="11">
    <location>
        <begin position="303"/>
        <end position="330"/>
    </location>
</feature>
<comment type="subcellular location">
    <subcellularLocation>
        <location evidence="1">Cell inner membrane</location>
        <topology evidence="1">Multi-pass membrane protein</topology>
    </subcellularLocation>
</comment>
<proteinExistence type="inferred from homology"/>
<dbReference type="InterPro" id="IPR003439">
    <property type="entry name" value="ABC_transporter-like_ATP-bd"/>
</dbReference>
<feature type="transmembrane region" description="Helical" evidence="11">
    <location>
        <begin position="891"/>
        <end position="917"/>
    </location>
</feature>
<comment type="similarity">
    <text evidence="9">Belongs to the ABC transporter superfamily. Macrolide exporter (TC 3.A.1.122) family.</text>
</comment>
<dbReference type="InterPro" id="IPR003838">
    <property type="entry name" value="ABC3_permease_C"/>
</dbReference>
<evidence type="ECO:0000256" key="6">
    <source>
        <dbReference type="ARBA" id="ARBA00022840"/>
    </source>
</evidence>
<dbReference type="PROSITE" id="PS00211">
    <property type="entry name" value="ABC_TRANSPORTER_1"/>
    <property type="match status" value="1"/>
</dbReference>
<dbReference type="GO" id="GO:0005524">
    <property type="term" value="F:ATP binding"/>
    <property type="evidence" value="ECO:0007669"/>
    <property type="project" value="UniProtKB-KW"/>
</dbReference>
<evidence type="ECO:0000313" key="14">
    <source>
        <dbReference type="Proteomes" id="UP000070092"/>
    </source>
</evidence>
<evidence type="ECO:0000256" key="2">
    <source>
        <dbReference type="ARBA" id="ARBA00022448"/>
    </source>
</evidence>
<evidence type="ECO:0000259" key="12">
    <source>
        <dbReference type="PROSITE" id="PS50893"/>
    </source>
</evidence>
<keyword evidence="2" id="KW-0813">Transport</keyword>
<dbReference type="FunFam" id="3.40.50.300:FF:000032">
    <property type="entry name" value="Export ABC transporter ATP-binding protein"/>
    <property type="match status" value="1"/>
</dbReference>
<dbReference type="CDD" id="cd03255">
    <property type="entry name" value="ABC_MJ0796_LolCDE_FtsE"/>
    <property type="match status" value="1"/>
</dbReference>
<evidence type="ECO:0000256" key="8">
    <source>
        <dbReference type="ARBA" id="ARBA00023136"/>
    </source>
</evidence>
<keyword evidence="5" id="KW-0547">Nucleotide-binding</keyword>
<feature type="domain" description="ABC transporter" evidence="12">
    <location>
        <begin position="39"/>
        <end position="277"/>
    </location>
</feature>
<evidence type="ECO:0000256" key="11">
    <source>
        <dbReference type="SAM" id="Phobius"/>
    </source>
</evidence>
<dbReference type="PANTHER" id="PTHR42798:SF6">
    <property type="entry name" value="CELL DIVISION ATP-BINDING PROTEIN FTSE"/>
    <property type="match status" value="1"/>
</dbReference>
<feature type="transmembrane region" description="Helical" evidence="11">
    <location>
        <begin position="937"/>
        <end position="958"/>
    </location>
</feature>
<dbReference type="PROSITE" id="PS50893">
    <property type="entry name" value="ABC_TRANSPORTER_2"/>
    <property type="match status" value="1"/>
</dbReference>
<dbReference type="InterPro" id="IPR017911">
    <property type="entry name" value="MacB-like_ATP-bd"/>
</dbReference>
<dbReference type="Pfam" id="PF02687">
    <property type="entry name" value="FtsX"/>
    <property type="match status" value="1"/>
</dbReference>
<dbReference type="InterPro" id="IPR003593">
    <property type="entry name" value="AAA+_ATPase"/>
</dbReference>
<feature type="compositionally biased region" description="Low complexity" evidence="10">
    <location>
        <begin position="712"/>
        <end position="735"/>
    </location>
</feature>
<evidence type="ECO:0000256" key="9">
    <source>
        <dbReference type="ARBA" id="ARBA00038388"/>
    </source>
</evidence>
<dbReference type="Pfam" id="PF00005">
    <property type="entry name" value="ABC_tran"/>
    <property type="match status" value="1"/>
</dbReference>
<dbReference type="GO" id="GO:0098796">
    <property type="term" value="C:membrane protein complex"/>
    <property type="evidence" value="ECO:0007669"/>
    <property type="project" value="UniProtKB-ARBA"/>
</dbReference>
<feature type="region of interest" description="Disordered" evidence="10">
    <location>
        <begin position="711"/>
        <end position="739"/>
    </location>
</feature>
<reference evidence="13 14" key="1">
    <citation type="submission" date="2016-01" db="EMBL/GenBank/DDBJ databases">
        <authorList>
            <person name="Oliw E.H."/>
        </authorList>
    </citation>
    <scope>NUCLEOTIDE SEQUENCE [LARGE SCALE GENOMIC DNA]</scope>
    <source>
        <strain evidence="13 14">MJR8628B</strain>
    </source>
</reference>
<dbReference type="Proteomes" id="UP000070092">
    <property type="component" value="Unassembled WGS sequence"/>
</dbReference>
<protein>
    <submittedName>
        <fullName evidence="13">ABC transporter, ATP-binding protein</fullName>
    </submittedName>
</protein>
<evidence type="ECO:0000256" key="10">
    <source>
        <dbReference type="SAM" id="MobiDB-lite"/>
    </source>
</evidence>
<keyword evidence="7 11" id="KW-1133">Transmembrane helix</keyword>